<dbReference type="AlphaFoldDB" id="A0A9X4JWT1"/>
<keyword evidence="5 6" id="KW-0472">Membrane</keyword>
<evidence type="ECO:0000313" key="8">
    <source>
        <dbReference type="Proteomes" id="UP001154312"/>
    </source>
</evidence>
<dbReference type="GO" id="GO:0005886">
    <property type="term" value="C:plasma membrane"/>
    <property type="evidence" value="ECO:0007669"/>
    <property type="project" value="UniProtKB-SubCell"/>
</dbReference>
<proteinExistence type="inferred from homology"/>
<feature type="transmembrane region" description="Helical" evidence="6">
    <location>
        <begin position="42"/>
        <end position="61"/>
    </location>
</feature>
<dbReference type="Proteomes" id="UP001154312">
    <property type="component" value="Unassembled WGS sequence"/>
</dbReference>
<evidence type="ECO:0000256" key="5">
    <source>
        <dbReference type="ARBA" id="ARBA00023136"/>
    </source>
</evidence>
<dbReference type="EMBL" id="JAKOAV010000053">
    <property type="protein sequence ID" value="MDF9409943.1"/>
    <property type="molecule type" value="Genomic_DNA"/>
</dbReference>
<feature type="transmembrane region" description="Helical" evidence="6">
    <location>
        <begin position="100"/>
        <end position="118"/>
    </location>
</feature>
<comment type="similarity">
    <text evidence="2 6">Belongs to the 4-toluene sulfonate uptake permease (TSUP) (TC 2.A.102) family.</text>
</comment>
<feature type="transmembrane region" description="Helical" evidence="6">
    <location>
        <begin position="168"/>
        <end position="187"/>
    </location>
</feature>
<keyword evidence="6" id="KW-1003">Cell membrane</keyword>
<organism evidence="7 8">
    <name type="scientific">Pelotomaculum isophthalicicum JI</name>
    <dbReference type="NCBI Taxonomy" id="947010"/>
    <lineage>
        <taxon>Bacteria</taxon>
        <taxon>Bacillati</taxon>
        <taxon>Bacillota</taxon>
        <taxon>Clostridia</taxon>
        <taxon>Eubacteriales</taxon>
        <taxon>Desulfotomaculaceae</taxon>
        <taxon>Pelotomaculum</taxon>
    </lineage>
</organism>
<evidence type="ECO:0000256" key="2">
    <source>
        <dbReference type="ARBA" id="ARBA00009142"/>
    </source>
</evidence>
<evidence type="ECO:0000256" key="3">
    <source>
        <dbReference type="ARBA" id="ARBA00022692"/>
    </source>
</evidence>
<evidence type="ECO:0000313" key="7">
    <source>
        <dbReference type="EMBL" id="MDF9409943.1"/>
    </source>
</evidence>
<accession>A0A9X4JWT1</accession>
<keyword evidence="4 6" id="KW-1133">Transmembrane helix</keyword>
<protein>
    <recommendedName>
        <fullName evidence="6">Probable membrane transporter protein</fullName>
    </recommendedName>
</protein>
<evidence type="ECO:0000256" key="6">
    <source>
        <dbReference type="RuleBase" id="RU363041"/>
    </source>
</evidence>
<dbReference type="RefSeq" id="WP_277445471.1">
    <property type="nucleotide sequence ID" value="NZ_JAKOAV010000053.1"/>
</dbReference>
<sequence length="262" mass="27587">MINLLIGLAAGFFGGLVGLGGGVIMIPLMVGILKIGQHKAHGTSLVALVFTGISGAFTYALNGSMDIWASALLASTAIFTARAGARFANALPEWKLKRSFGGFIILVSLILLLKPYLYHVSEPATGWLEMLVLLSTGIFTGFLSGMMGVGGGTIMVPSMVLLIGFTQFTAQGCSLLAMVPVGIVGAYTHWRLGNVNTSILPGLIPGILLGTYLGGSLAHIMTEEALRVIFAAVLIWTGVRYLRAPKPQPDVKSIPAEKEDRS</sequence>
<feature type="transmembrane region" description="Helical" evidence="6">
    <location>
        <begin position="130"/>
        <end position="156"/>
    </location>
</feature>
<gene>
    <name evidence="7" type="ORF">L7E55_16595</name>
</gene>
<name>A0A9X4JWT1_9FIRM</name>
<dbReference type="PANTHER" id="PTHR43701">
    <property type="entry name" value="MEMBRANE TRANSPORTER PROTEIN MJ0441-RELATED"/>
    <property type="match status" value="1"/>
</dbReference>
<keyword evidence="8" id="KW-1185">Reference proteome</keyword>
<dbReference type="InterPro" id="IPR051598">
    <property type="entry name" value="TSUP/Inactive_protease-like"/>
</dbReference>
<evidence type="ECO:0000256" key="4">
    <source>
        <dbReference type="ARBA" id="ARBA00022989"/>
    </source>
</evidence>
<dbReference type="PANTHER" id="PTHR43701:SF2">
    <property type="entry name" value="MEMBRANE TRANSPORTER PROTEIN YJNA-RELATED"/>
    <property type="match status" value="1"/>
</dbReference>
<feature type="transmembrane region" description="Helical" evidence="6">
    <location>
        <begin position="6"/>
        <end position="30"/>
    </location>
</feature>
<feature type="transmembrane region" description="Helical" evidence="6">
    <location>
        <begin position="199"/>
        <end position="218"/>
    </location>
</feature>
<reference evidence="7" key="1">
    <citation type="submission" date="2022-02" db="EMBL/GenBank/DDBJ databases">
        <authorList>
            <person name="Leng L."/>
        </authorList>
    </citation>
    <scope>NUCLEOTIDE SEQUENCE</scope>
    <source>
        <strain evidence="7">JI</strain>
    </source>
</reference>
<dbReference type="Pfam" id="PF01925">
    <property type="entry name" value="TauE"/>
    <property type="match status" value="1"/>
</dbReference>
<keyword evidence="3 6" id="KW-0812">Transmembrane</keyword>
<feature type="transmembrane region" description="Helical" evidence="6">
    <location>
        <begin position="67"/>
        <end position="88"/>
    </location>
</feature>
<evidence type="ECO:0000256" key="1">
    <source>
        <dbReference type="ARBA" id="ARBA00004141"/>
    </source>
</evidence>
<dbReference type="InterPro" id="IPR002781">
    <property type="entry name" value="TM_pro_TauE-like"/>
</dbReference>
<feature type="transmembrane region" description="Helical" evidence="6">
    <location>
        <begin position="225"/>
        <end position="242"/>
    </location>
</feature>
<comment type="subcellular location">
    <subcellularLocation>
        <location evidence="6">Cell membrane</location>
        <topology evidence="6">Multi-pass membrane protein</topology>
    </subcellularLocation>
    <subcellularLocation>
        <location evidence="1">Membrane</location>
        <topology evidence="1">Multi-pass membrane protein</topology>
    </subcellularLocation>
</comment>
<comment type="caution">
    <text evidence="7">The sequence shown here is derived from an EMBL/GenBank/DDBJ whole genome shotgun (WGS) entry which is preliminary data.</text>
</comment>